<feature type="region of interest" description="Disordered" evidence="1">
    <location>
        <begin position="169"/>
        <end position="257"/>
    </location>
</feature>
<protein>
    <submittedName>
        <fullName evidence="2">Uncharacterized protein</fullName>
    </submittedName>
</protein>
<dbReference type="EMBL" id="CM003374">
    <property type="protein sequence ID" value="KOM41490.1"/>
    <property type="molecule type" value="Genomic_DNA"/>
</dbReference>
<organism evidence="2 3">
    <name type="scientific">Phaseolus angularis</name>
    <name type="common">Azuki bean</name>
    <name type="synonym">Vigna angularis</name>
    <dbReference type="NCBI Taxonomy" id="3914"/>
    <lineage>
        <taxon>Eukaryota</taxon>
        <taxon>Viridiplantae</taxon>
        <taxon>Streptophyta</taxon>
        <taxon>Embryophyta</taxon>
        <taxon>Tracheophyta</taxon>
        <taxon>Spermatophyta</taxon>
        <taxon>Magnoliopsida</taxon>
        <taxon>eudicotyledons</taxon>
        <taxon>Gunneridae</taxon>
        <taxon>Pentapetalae</taxon>
        <taxon>rosids</taxon>
        <taxon>fabids</taxon>
        <taxon>Fabales</taxon>
        <taxon>Fabaceae</taxon>
        <taxon>Papilionoideae</taxon>
        <taxon>50 kb inversion clade</taxon>
        <taxon>NPAAA clade</taxon>
        <taxon>indigoferoid/millettioid clade</taxon>
        <taxon>Phaseoleae</taxon>
        <taxon>Vigna</taxon>
    </lineage>
</organism>
<dbReference type="PANTHER" id="PTHR34193:SF22">
    <property type="entry name" value="DUF3741 DOMAIN-CONTAINING PROTEIN"/>
    <property type="match status" value="1"/>
</dbReference>
<feature type="compositionally biased region" description="Basic and acidic residues" evidence="1">
    <location>
        <begin position="1"/>
        <end position="11"/>
    </location>
</feature>
<dbReference type="AlphaFoldDB" id="A0A0L9UF29"/>
<accession>A0A0L9UF29</accession>
<reference evidence="3" key="1">
    <citation type="journal article" date="2015" name="Proc. Natl. Acad. Sci. U.S.A.">
        <title>Genome sequencing of adzuki bean (Vigna angularis) provides insight into high starch and low fat accumulation and domestication.</title>
        <authorList>
            <person name="Yang K."/>
            <person name="Tian Z."/>
            <person name="Chen C."/>
            <person name="Luo L."/>
            <person name="Zhao B."/>
            <person name="Wang Z."/>
            <person name="Yu L."/>
            <person name="Li Y."/>
            <person name="Sun Y."/>
            <person name="Li W."/>
            <person name="Chen Y."/>
            <person name="Li Y."/>
            <person name="Zhang Y."/>
            <person name="Ai D."/>
            <person name="Zhao J."/>
            <person name="Shang C."/>
            <person name="Ma Y."/>
            <person name="Wu B."/>
            <person name="Wang M."/>
            <person name="Gao L."/>
            <person name="Sun D."/>
            <person name="Zhang P."/>
            <person name="Guo F."/>
            <person name="Wang W."/>
            <person name="Li Y."/>
            <person name="Wang J."/>
            <person name="Varshney R.K."/>
            <person name="Wang J."/>
            <person name="Ling H.Q."/>
            <person name="Wan P."/>
        </authorList>
    </citation>
    <scope>NUCLEOTIDE SEQUENCE</scope>
    <source>
        <strain evidence="3">cv. Jingnong 6</strain>
    </source>
</reference>
<dbReference type="PANTHER" id="PTHR34193">
    <property type="entry name" value="OS11G0199801 PROTEIN"/>
    <property type="match status" value="1"/>
</dbReference>
<name>A0A0L9UF29_PHAAN</name>
<dbReference type="OMA" id="WWKKSPS"/>
<dbReference type="STRING" id="3914.A0A0L9UF29"/>
<sequence>MLDPRTHHPTDSFHLYDGTRHRPHTTWEPTNSLMWPSKPPLQELNQDDSGICSPPMWTTSPPHSKTDHRSLSPTSRTQAIVRGQRELMEMVKNMPESTYELSLKDLVEHHRLETAVEDRRNLTVYNRDKSTGRVGVGKRVDNKMTQVKRNRNIDRGGFYLKMGLPFSLGSKDKSKSNKKKSESSGNSSSRVTPKPDGSTKGGVDKEWWKKSPSAYKGSDSGESSINSGSSKSSGSSSSNSNSSNSRSNSRYVPSSFKPLHNRNAFFLFILK</sequence>
<feature type="region of interest" description="Disordered" evidence="1">
    <location>
        <begin position="1"/>
        <end position="74"/>
    </location>
</feature>
<evidence type="ECO:0000256" key="1">
    <source>
        <dbReference type="SAM" id="MobiDB-lite"/>
    </source>
</evidence>
<feature type="compositionally biased region" description="Low complexity" evidence="1">
    <location>
        <begin position="217"/>
        <end position="249"/>
    </location>
</feature>
<gene>
    <name evidence="2" type="ORF">LR48_Vigan04g168800</name>
</gene>
<proteinExistence type="predicted"/>
<feature type="compositionally biased region" description="Basic and acidic residues" evidence="1">
    <location>
        <begin position="170"/>
        <end position="182"/>
    </location>
</feature>
<dbReference type="Proteomes" id="UP000053144">
    <property type="component" value="Chromosome 4"/>
</dbReference>
<evidence type="ECO:0000313" key="2">
    <source>
        <dbReference type="EMBL" id="KOM41490.1"/>
    </source>
</evidence>
<evidence type="ECO:0000313" key="3">
    <source>
        <dbReference type="Proteomes" id="UP000053144"/>
    </source>
</evidence>
<dbReference type="Gramene" id="KOM41490">
    <property type="protein sequence ID" value="KOM41490"/>
    <property type="gene ID" value="LR48_Vigan04g168800"/>
</dbReference>